<comment type="function">
    <text evidence="7">Degrades oligopeptides.</text>
</comment>
<dbReference type="Gene3D" id="3.30.750.44">
    <property type="match status" value="1"/>
</dbReference>
<dbReference type="SUPFAM" id="SSF52096">
    <property type="entry name" value="ClpP/crotonase"/>
    <property type="match status" value="1"/>
</dbReference>
<dbReference type="Proteomes" id="UP000562027">
    <property type="component" value="Unassembled WGS sequence"/>
</dbReference>
<feature type="compositionally biased region" description="Basic and acidic residues" evidence="9">
    <location>
        <begin position="568"/>
        <end position="586"/>
    </location>
</feature>
<feature type="signal peptide" evidence="10">
    <location>
        <begin position="1"/>
        <end position="23"/>
    </location>
</feature>
<dbReference type="InterPro" id="IPR015943">
    <property type="entry name" value="WD40/YVTN_repeat-like_dom_sf"/>
</dbReference>
<feature type="active site" description="Nucleophile" evidence="8">
    <location>
        <position position="997"/>
    </location>
</feature>
<dbReference type="GO" id="GO:0006508">
    <property type="term" value="P:proteolysis"/>
    <property type="evidence" value="ECO:0007669"/>
    <property type="project" value="UniProtKB-UniRule"/>
</dbReference>
<evidence type="ECO:0000256" key="3">
    <source>
        <dbReference type="ARBA" id="ARBA00022490"/>
    </source>
</evidence>
<dbReference type="EC" id="3.4.21.-" evidence="7"/>
<evidence type="ECO:0000256" key="9">
    <source>
        <dbReference type="SAM" id="MobiDB-lite"/>
    </source>
</evidence>
<evidence type="ECO:0000256" key="5">
    <source>
        <dbReference type="ARBA" id="ARBA00022801"/>
    </source>
</evidence>
<evidence type="ECO:0000313" key="13">
    <source>
        <dbReference type="Proteomes" id="UP000562027"/>
    </source>
</evidence>
<organism evidence="12 13">
    <name type="scientific">Roseateles oligotrophus</name>
    <dbReference type="NCBI Taxonomy" id="1769250"/>
    <lineage>
        <taxon>Bacteria</taxon>
        <taxon>Pseudomonadati</taxon>
        <taxon>Pseudomonadota</taxon>
        <taxon>Betaproteobacteria</taxon>
        <taxon>Burkholderiales</taxon>
        <taxon>Sphaerotilaceae</taxon>
        <taxon>Roseateles</taxon>
    </lineage>
</organism>
<evidence type="ECO:0000259" key="11">
    <source>
        <dbReference type="SMART" id="SM00245"/>
    </source>
</evidence>
<dbReference type="PANTHER" id="PTHR43253">
    <property type="entry name" value="TRICORN PROTEASE HOMOLOG 2-RELATED"/>
    <property type="match status" value="1"/>
</dbReference>
<comment type="caution">
    <text evidence="12">The sequence shown here is derived from an EMBL/GenBank/DDBJ whole genome shotgun (WGS) entry which is preliminary data.</text>
</comment>
<feature type="region of interest" description="Disordered" evidence="9">
    <location>
        <begin position="563"/>
        <end position="593"/>
    </location>
</feature>
<evidence type="ECO:0000256" key="10">
    <source>
        <dbReference type="SAM" id="SignalP"/>
    </source>
</evidence>
<dbReference type="RefSeq" id="WP_184300475.1">
    <property type="nucleotide sequence ID" value="NZ_JACHLP010000005.1"/>
</dbReference>
<dbReference type="InterPro" id="IPR012393">
    <property type="entry name" value="Tricorn_protease"/>
</dbReference>
<dbReference type="InterPro" id="IPR029045">
    <property type="entry name" value="ClpP/crotonase-like_dom_sf"/>
</dbReference>
<keyword evidence="6 7" id="KW-0720">Serine protease</keyword>
<dbReference type="Pfam" id="PF14684">
    <property type="entry name" value="Tricorn_C1"/>
    <property type="match status" value="1"/>
</dbReference>
<feature type="chain" id="PRO_5032736859" description="Tricorn protease homolog" evidence="10">
    <location>
        <begin position="24"/>
        <end position="1111"/>
    </location>
</feature>
<dbReference type="SUPFAM" id="SSF69304">
    <property type="entry name" value="Tricorn protease N-terminal domain"/>
    <property type="match status" value="1"/>
</dbReference>
<evidence type="ECO:0000256" key="6">
    <source>
        <dbReference type="ARBA" id="ARBA00022825"/>
    </source>
</evidence>
<dbReference type="Gene3D" id="2.130.10.10">
    <property type="entry name" value="YVTN repeat-like/Quinoprotein amine dehydrogenase"/>
    <property type="match status" value="1"/>
</dbReference>
<dbReference type="PANTHER" id="PTHR43253:SF1">
    <property type="entry name" value="TRICORN PROTEASE HOMOLOG 2-RELATED"/>
    <property type="match status" value="1"/>
</dbReference>
<dbReference type="GO" id="GO:0005737">
    <property type="term" value="C:cytoplasm"/>
    <property type="evidence" value="ECO:0007669"/>
    <property type="project" value="UniProtKB-SubCell"/>
</dbReference>
<evidence type="ECO:0000256" key="1">
    <source>
        <dbReference type="ARBA" id="ARBA00004496"/>
    </source>
</evidence>
<proteinExistence type="inferred from homology"/>
<dbReference type="InterPro" id="IPR029414">
    <property type="entry name" value="Tricorn_PDZ"/>
</dbReference>
<feature type="active site" description="Charge relay system" evidence="8">
    <location>
        <position position="1055"/>
    </location>
</feature>
<sequence length="1111" mass="121519">MSKYKKLLGLATGLGLATVGAWAQPAAGSQLLRQPSVSAQHLAFVYGGDIWVSDRNGQNARQLTQHAAAEFAPAISPDGRWIAFSAAYEGNTDVYLMPINGGQARRLTWHPAADVVNGWSPDGKKILFASNREVANNRSNQLYEVSAEAGAASVFEQKVMEAVAYEGAWSPDGKRLAYRPYKQAYNGPSGWRQHRGGTTPPIWIIDPATQKLEAVPHVNASDINPLWVGQELVFISDRADGAANLFAYNSATQALRQLTPQTQWDVRSAAAHGSQIVYESAGLLHELDLASGQSRRLNIQLSPNAPQARTQWKEVSRQIDSAQLSATGKRVIVGARGDVFMLPVKDGSLRNLTESSGVREKDALGSPDGLRVAYISDEAERKQNPADGAGRQHHIVLRDQAGLEKPKRFALGKSGYFTLLAWSPDGQRLIYQDNHLNLYSLSLSPAVGASGFGTAQRIASSPRRGPFDVAFSPDSRWLAYTLRGENHFSQIRLHEFASGKEVAVGDGLAHAGNPVFSSNGEALYFTASTNSGITQVGLDMSTRERPQRLGIYAAVLAADGKSPLLPKNGDEGEPKKAQDKKDEVKPPIKPTRVDASGLNERIVGLPVPERNYAALSVAADGALFYLDRRQAGASLDAPDKRGQEGAELYRFDFEEREAKSLRQGLEGYEISPDGKKLLLRGAKASLEIADAGPKLDAKPVDTAALRMRVNPREEWRQIFDETWWMQKEYFYDPKLHGLDWDAVYARYLPLLDHVQTREDLNELLVEMIAELQVGHNRVSGGDVHQEAKVAVGLLGADFRVEGGYYRIAKIYGGDRWSPFMKAPLAAPGLGVKVGDYLMAINGRPLDARQNLFALLENTVGKQLSLSIASDPAAKAPRQAVVVPVANEAGLRRWDWIEGNRQYVERQSGGRLAYVYLPDTADEGFTFFNRMFFAQIGRDGLIVDDRRNGGGQAANYVLDVLSRPYLSSWKDRDGLIYDTPGGAIYGPKAMLIDQDAGSGGDFLPYGFKRLGLGPLIGKRTWGGLIGISANPSLIDGGQLVVPFFRFFTPEGEWRVENEGVAPDIEVELDPLQVNQGRDSQLDAAIANVLERLKTYKPVQRKTAPAMPTELGK</sequence>
<keyword evidence="13" id="KW-1185">Reference proteome</keyword>
<evidence type="ECO:0000256" key="8">
    <source>
        <dbReference type="PIRSR" id="PIRSR036421-1"/>
    </source>
</evidence>
<dbReference type="Gene3D" id="2.30.42.10">
    <property type="match status" value="1"/>
</dbReference>
<dbReference type="PIRSF" id="PIRSF036421">
    <property type="entry name" value="Tricorn_protease"/>
    <property type="match status" value="1"/>
</dbReference>
<accession>A0A840L6U4</accession>
<dbReference type="Pfam" id="PF26550">
    <property type="entry name" value="Tricorn_2nd"/>
    <property type="match status" value="1"/>
</dbReference>
<dbReference type="SUPFAM" id="SSF50156">
    <property type="entry name" value="PDZ domain-like"/>
    <property type="match status" value="1"/>
</dbReference>
<dbReference type="CDD" id="cd07562">
    <property type="entry name" value="Peptidase_S41_TRI"/>
    <property type="match status" value="1"/>
</dbReference>
<dbReference type="Pfam" id="PF14685">
    <property type="entry name" value="PDZ_Tricorn"/>
    <property type="match status" value="1"/>
</dbReference>
<feature type="domain" description="Tail specific protease" evidence="11">
    <location>
        <begin position="883"/>
        <end position="1066"/>
    </location>
</feature>
<keyword evidence="4 7" id="KW-0645">Protease</keyword>
<dbReference type="Pfam" id="PF03572">
    <property type="entry name" value="Peptidase_S41"/>
    <property type="match status" value="1"/>
</dbReference>
<dbReference type="Gene3D" id="3.90.226.10">
    <property type="entry name" value="2-enoyl-CoA Hydratase, Chain A, domain 1"/>
    <property type="match status" value="1"/>
</dbReference>
<dbReference type="EMBL" id="JACHLP010000005">
    <property type="protein sequence ID" value="MBB4844294.1"/>
    <property type="molecule type" value="Genomic_DNA"/>
</dbReference>
<dbReference type="Pfam" id="PF26549">
    <property type="entry name" value="Tricorn_N"/>
    <property type="match status" value="1"/>
</dbReference>
<dbReference type="AlphaFoldDB" id="A0A840L6U4"/>
<keyword evidence="10" id="KW-0732">Signal</keyword>
<dbReference type="SUPFAM" id="SSF82171">
    <property type="entry name" value="DPP6 N-terminal domain-like"/>
    <property type="match status" value="1"/>
</dbReference>
<keyword evidence="5 7" id="KW-0378">Hydrolase</keyword>
<evidence type="ECO:0000313" key="12">
    <source>
        <dbReference type="EMBL" id="MBB4844294.1"/>
    </source>
</evidence>
<gene>
    <name evidence="12" type="ORF">HNP55_002830</name>
</gene>
<dbReference type="Gene3D" id="2.120.10.60">
    <property type="entry name" value="Tricorn protease N-terminal domain"/>
    <property type="match status" value="1"/>
</dbReference>
<comment type="similarity">
    <text evidence="2 7">Belongs to the peptidase S41B family.</text>
</comment>
<evidence type="ECO:0000256" key="7">
    <source>
        <dbReference type="PIRNR" id="PIRNR036421"/>
    </source>
</evidence>
<protein>
    <recommendedName>
        <fullName evidence="7">Tricorn protease homolog</fullName>
        <ecNumber evidence="7">3.4.21.-</ecNumber>
    </recommendedName>
</protein>
<comment type="subcellular location">
    <subcellularLocation>
        <location evidence="1 7">Cytoplasm</location>
    </subcellularLocation>
</comment>
<name>A0A840L6U4_9BURK</name>
<feature type="active site" description="Charge relay system" evidence="8">
    <location>
        <position position="775"/>
    </location>
</feature>
<dbReference type="InterPro" id="IPR036034">
    <property type="entry name" value="PDZ_sf"/>
</dbReference>
<dbReference type="InterPro" id="IPR005151">
    <property type="entry name" value="Tail-specific_protease"/>
</dbReference>
<evidence type="ECO:0000256" key="2">
    <source>
        <dbReference type="ARBA" id="ARBA00008524"/>
    </source>
</evidence>
<reference evidence="12 13" key="1">
    <citation type="submission" date="2020-08" db="EMBL/GenBank/DDBJ databases">
        <title>Functional genomics of gut bacteria from endangered species of beetles.</title>
        <authorList>
            <person name="Carlos-Shanley C."/>
        </authorList>
    </citation>
    <scope>NUCLEOTIDE SEQUENCE [LARGE SCALE GENOMIC DNA]</scope>
    <source>
        <strain evidence="12 13">S00239</strain>
    </source>
</reference>
<dbReference type="InterPro" id="IPR028204">
    <property type="entry name" value="Tricorn_C1"/>
</dbReference>
<dbReference type="GO" id="GO:0008236">
    <property type="term" value="F:serine-type peptidase activity"/>
    <property type="evidence" value="ECO:0007669"/>
    <property type="project" value="UniProtKB-UniRule"/>
</dbReference>
<keyword evidence="3 7" id="KW-0963">Cytoplasm</keyword>
<dbReference type="SMART" id="SM00245">
    <property type="entry name" value="TSPc"/>
    <property type="match status" value="1"/>
</dbReference>
<evidence type="ECO:0000256" key="4">
    <source>
        <dbReference type="ARBA" id="ARBA00022670"/>
    </source>
</evidence>